<dbReference type="AlphaFoldDB" id="A0A451AUC7"/>
<evidence type="ECO:0000313" key="1">
    <source>
        <dbReference type="EMBL" id="VFK65862.1"/>
    </source>
</evidence>
<sequence length="215" mass="25355">MDCAELSKEIIDFGCADRETSDIDNAIGKHFGPVIKNQGFVMLENDILEQWLSDEAQRVLARLKADEPLTQDDKLIIVLKGQMNHFHHLDVELRQEVARVRTDLHEEIVQVRTDLHQEIVQVRTDLHQEIAHVHADLHREITRLRTDTDRRFEKMDQRFEKVDQRFEKVDERFEQLRADMNRRLEQLYQTVNTQTWKMIGAVGLIVVLGKLIEQI</sequence>
<dbReference type="SUPFAM" id="SSF58113">
    <property type="entry name" value="Apolipoprotein A-I"/>
    <property type="match status" value="1"/>
</dbReference>
<dbReference type="Gene3D" id="6.10.250.2540">
    <property type="match status" value="1"/>
</dbReference>
<name>A0A451AUC7_9GAMM</name>
<accession>A0A451AUC7</accession>
<proteinExistence type="predicted"/>
<organism evidence="2">
    <name type="scientific">Candidatus Kentrum sp. UNK</name>
    <dbReference type="NCBI Taxonomy" id="2126344"/>
    <lineage>
        <taxon>Bacteria</taxon>
        <taxon>Pseudomonadati</taxon>
        <taxon>Pseudomonadota</taxon>
        <taxon>Gammaproteobacteria</taxon>
        <taxon>Candidatus Kentrum</taxon>
    </lineage>
</organism>
<evidence type="ECO:0000313" key="2">
    <source>
        <dbReference type="EMBL" id="VFK69622.1"/>
    </source>
</evidence>
<reference evidence="2" key="1">
    <citation type="submission" date="2019-02" db="EMBL/GenBank/DDBJ databases">
        <authorList>
            <person name="Gruber-Vodicka R. H."/>
            <person name="Seah K. B. B."/>
        </authorList>
    </citation>
    <scope>NUCLEOTIDE SEQUENCE</scope>
    <source>
        <strain evidence="2">BECK_BY19</strain>
        <strain evidence="1">BECK_BY8</strain>
    </source>
</reference>
<gene>
    <name evidence="1" type="ORF">BECKUNK1418G_GA0071005_10722</name>
    <name evidence="2" type="ORF">BECKUNK1418H_GA0071006_10172</name>
</gene>
<dbReference type="EMBL" id="CAADGD010000017">
    <property type="protein sequence ID" value="VFK69622.1"/>
    <property type="molecule type" value="Genomic_DNA"/>
</dbReference>
<dbReference type="EMBL" id="CAADFZ010000072">
    <property type="protein sequence ID" value="VFK65862.1"/>
    <property type="molecule type" value="Genomic_DNA"/>
</dbReference>
<protein>
    <submittedName>
        <fullName evidence="2">Uncharacterized protein</fullName>
    </submittedName>
</protein>